<sequence>MKKILKVVSSVSGAASKSTQLADGIIAQLQERYPGSTVTVKDLAKDPLGHFDASHLLAFRGAGDATAEAAAIADKLSEAAIKEVEEADIIILGVALYNFHIPSTLKAWLDHVVRAGRTFSYATGKPEGLLKDKKVYIALASGGVYSEGPAQAFDFASPYLLGMLGFIGLTDVQLVRAEGCSIPGLQETAVQKGLEQVVIA</sequence>
<dbReference type="GO" id="GO:0016652">
    <property type="term" value="F:oxidoreductase activity, acting on NAD(P)H as acceptor"/>
    <property type="evidence" value="ECO:0007669"/>
    <property type="project" value="UniProtKB-UniRule"/>
</dbReference>
<dbReference type="InterPro" id="IPR029039">
    <property type="entry name" value="Flavoprotein-like_sf"/>
</dbReference>
<comment type="catalytic activity">
    <reaction evidence="5">
        <text>N,N-dimethyl-1,4-phenylenediamine + anthranilate + 2 NAD(+) = 2-(4-dimethylaminophenyl)diazenylbenzoate + 2 NADH + 2 H(+)</text>
        <dbReference type="Rhea" id="RHEA:55872"/>
        <dbReference type="ChEBI" id="CHEBI:15378"/>
        <dbReference type="ChEBI" id="CHEBI:15783"/>
        <dbReference type="ChEBI" id="CHEBI:16567"/>
        <dbReference type="ChEBI" id="CHEBI:57540"/>
        <dbReference type="ChEBI" id="CHEBI:57945"/>
        <dbReference type="ChEBI" id="CHEBI:71579"/>
        <dbReference type="EC" id="1.7.1.17"/>
    </reaction>
    <physiologicalReaction direction="right-to-left" evidence="5">
        <dbReference type="Rhea" id="RHEA:55874"/>
    </physiologicalReaction>
</comment>
<comment type="caution">
    <text evidence="8">The sequence shown here is derived from an EMBL/GenBank/DDBJ whole genome shotgun (WGS) entry which is preliminary data.</text>
</comment>
<dbReference type="EC" id="1.6.5.-" evidence="6"/>
<keyword evidence="1 6" id="KW-0285">Flavoprotein</keyword>
<dbReference type="OrthoDB" id="9805013at2"/>
<dbReference type="Proteomes" id="UP000318815">
    <property type="component" value="Unassembled WGS sequence"/>
</dbReference>
<accession>A0A5C6LVD2</accession>
<dbReference type="HAMAP" id="MF_01216">
    <property type="entry name" value="Azoreductase_type1"/>
    <property type="match status" value="1"/>
</dbReference>
<comment type="similarity">
    <text evidence="6">Belongs to the azoreductase type 1 family.</text>
</comment>
<dbReference type="InterPro" id="IPR050104">
    <property type="entry name" value="FMN-dep_NADH:Q_OxRdtase_AzoR1"/>
</dbReference>
<dbReference type="GO" id="GO:0016655">
    <property type="term" value="F:oxidoreductase activity, acting on NAD(P)H, quinone or similar compound as acceptor"/>
    <property type="evidence" value="ECO:0007669"/>
    <property type="project" value="InterPro"/>
</dbReference>
<evidence type="ECO:0000256" key="1">
    <source>
        <dbReference type="ARBA" id="ARBA00022630"/>
    </source>
</evidence>
<comment type="function">
    <text evidence="6">Also exhibits azoreductase activity. Catalyzes the reductive cleavage of the azo bond in aromatic azo compounds to the corresponding amines.</text>
</comment>
<organism evidence="8 9">
    <name type="scientific">Chitinophaga pinensis</name>
    <dbReference type="NCBI Taxonomy" id="79329"/>
    <lineage>
        <taxon>Bacteria</taxon>
        <taxon>Pseudomonadati</taxon>
        <taxon>Bacteroidota</taxon>
        <taxon>Chitinophagia</taxon>
        <taxon>Chitinophagales</taxon>
        <taxon>Chitinophagaceae</taxon>
        <taxon>Chitinophaga</taxon>
    </lineage>
</organism>
<evidence type="ECO:0000256" key="5">
    <source>
        <dbReference type="ARBA" id="ARBA00048542"/>
    </source>
</evidence>
<evidence type="ECO:0000256" key="2">
    <source>
        <dbReference type="ARBA" id="ARBA00022643"/>
    </source>
</evidence>
<dbReference type="PANTHER" id="PTHR43741:SF4">
    <property type="entry name" value="FMN-DEPENDENT NADH:QUINONE OXIDOREDUCTASE"/>
    <property type="match status" value="1"/>
</dbReference>
<dbReference type="RefSeq" id="WP_146304464.1">
    <property type="nucleotide sequence ID" value="NZ_VOHS01000005.1"/>
</dbReference>
<dbReference type="PANTHER" id="PTHR43741">
    <property type="entry name" value="FMN-DEPENDENT NADH-AZOREDUCTASE 1"/>
    <property type="match status" value="1"/>
</dbReference>
<dbReference type="EC" id="1.7.1.17" evidence="6"/>
<evidence type="ECO:0000256" key="6">
    <source>
        <dbReference type="HAMAP-Rule" id="MF_01216"/>
    </source>
</evidence>
<comment type="subunit">
    <text evidence="6">Homodimer.</text>
</comment>
<protein>
    <recommendedName>
        <fullName evidence="6">FMN dependent NADH:quinone oxidoreductase</fullName>
        <ecNumber evidence="6">1.6.5.-</ecNumber>
    </recommendedName>
    <alternativeName>
        <fullName evidence="6">Azo-dye reductase</fullName>
    </alternativeName>
    <alternativeName>
        <fullName evidence="6">FMN-dependent NADH-azo compound oxidoreductase</fullName>
    </alternativeName>
    <alternativeName>
        <fullName evidence="6">FMN-dependent NADH-azoreductase</fullName>
        <ecNumber evidence="6">1.7.1.17</ecNumber>
    </alternativeName>
</protein>
<feature type="binding site" evidence="6">
    <location>
        <begin position="16"/>
        <end position="18"/>
    </location>
    <ligand>
        <name>FMN</name>
        <dbReference type="ChEBI" id="CHEBI:58210"/>
    </ligand>
</feature>
<dbReference type="Pfam" id="PF02525">
    <property type="entry name" value="Flavodoxin_2"/>
    <property type="match status" value="1"/>
</dbReference>
<feature type="domain" description="Flavodoxin-like fold" evidence="7">
    <location>
        <begin position="2"/>
        <end position="196"/>
    </location>
</feature>
<name>A0A5C6LVD2_9BACT</name>
<dbReference type="EMBL" id="VOHS01000005">
    <property type="protein sequence ID" value="TWW01211.1"/>
    <property type="molecule type" value="Genomic_DNA"/>
</dbReference>
<comment type="cofactor">
    <cofactor evidence="6">
        <name>FMN</name>
        <dbReference type="ChEBI" id="CHEBI:58210"/>
    </cofactor>
    <text evidence="6">Binds 1 FMN per subunit.</text>
</comment>
<dbReference type="Gene3D" id="3.40.50.360">
    <property type="match status" value="1"/>
</dbReference>
<dbReference type="AlphaFoldDB" id="A0A5C6LVD2"/>
<keyword evidence="2 6" id="KW-0288">FMN</keyword>
<dbReference type="GO" id="GO:0009055">
    <property type="term" value="F:electron transfer activity"/>
    <property type="evidence" value="ECO:0007669"/>
    <property type="project" value="UniProtKB-UniRule"/>
</dbReference>
<comment type="function">
    <text evidence="6">Quinone reductase that provides resistance to thiol-specific stress caused by electrophilic quinones.</text>
</comment>
<comment type="caution">
    <text evidence="6">Lacks conserved residue(s) required for the propagation of feature annotation.</text>
</comment>
<dbReference type="SUPFAM" id="SSF52218">
    <property type="entry name" value="Flavoproteins"/>
    <property type="match status" value="1"/>
</dbReference>
<evidence type="ECO:0000259" key="7">
    <source>
        <dbReference type="Pfam" id="PF02525"/>
    </source>
</evidence>
<evidence type="ECO:0000313" key="9">
    <source>
        <dbReference type="Proteomes" id="UP000318815"/>
    </source>
</evidence>
<proteinExistence type="inferred from homology"/>
<evidence type="ECO:0000313" key="8">
    <source>
        <dbReference type="EMBL" id="TWW01211.1"/>
    </source>
</evidence>
<feature type="binding site" evidence="6">
    <location>
        <position position="10"/>
    </location>
    <ligand>
        <name>FMN</name>
        <dbReference type="ChEBI" id="CHEBI:58210"/>
    </ligand>
</feature>
<keyword evidence="4 6" id="KW-0520">NAD</keyword>
<gene>
    <name evidence="6" type="primary">azoR</name>
    <name evidence="8" type="ORF">FEF09_07075</name>
</gene>
<reference evidence="8 9" key="1">
    <citation type="submission" date="2019-08" db="EMBL/GenBank/DDBJ databases">
        <title>Whole genome sequencing of chitin degrading bacteria Chitinophaga pinensis YS16.</title>
        <authorList>
            <person name="Singh R.P."/>
            <person name="Manchanda G."/>
            <person name="Maurya I.K."/>
            <person name="Joshi N.K."/>
            <person name="Srivastava A.K."/>
        </authorList>
    </citation>
    <scope>NUCLEOTIDE SEQUENCE [LARGE SCALE GENOMIC DNA]</scope>
    <source>
        <strain evidence="8 9">YS-16</strain>
    </source>
</reference>
<dbReference type="InterPro" id="IPR023048">
    <property type="entry name" value="NADH:quinone_OxRdtase_FMN_depd"/>
</dbReference>
<dbReference type="InterPro" id="IPR003680">
    <property type="entry name" value="Flavodoxin_fold"/>
</dbReference>
<dbReference type="GO" id="GO:0010181">
    <property type="term" value="F:FMN binding"/>
    <property type="evidence" value="ECO:0007669"/>
    <property type="project" value="UniProtKB-UniRule"/>
</dbReference>
<keyword evidence="3 6" id="KW-0560">Oxidoreductase</keyword>
<keyword evidence="9" id="KW-1185">Reference proteome</keyword>
<evidence type="ECO:0000256" key="3">
    <source>
        <dbReference type="ARBA" id="ARBA00023002"/>
    </source>
</evidence>
<evidence type="ECO:0000256" key="4">
    <source>
        <dbReference type="ARBA" id="ARBA00023027"/>
    </source>
</evidence>
<comment type="catalytic activity">
    <reaction evidence="6">
        <text>2 a quinone + NADH + H(+) = 2 a 1,4-benzosemiquinone + NAD(+)</text>
        <dbReference type="Rhea" id="RHEA:65952"/>
        <dbReference type="ChEBI" id="CHEBI:15378"/>
        <dbReference type="ChEBI" id="CHEBI:57540"/>
        <dbReference type="ChEBI" id="CHEBI:57945"/>
        <dbReference type="ChEBI" id="CHEBI:132124"/>
        <dbReference type="ChEBI" id="CHEBI:134225"/>
    </reaction>
</comment>